<dbReference type="PROSITE" id="PS51186">
    <property type="entry name" value="GNAT"/>
    <property type="match status" value="1"/>
</dbReference>
<accession>A0A517ZJK6</accession>
<protein>
    <submittedName>
        <fullName evidence="2">Putative acetyltransferase</fullName>
    </submittedName>
</protein>
<keyword evidence="2" id="KW-0808">Transferase</keyword>
<evidence type="ECO:0000313" key="3">
    <source>
        <dbReference type="Proteomes" id="UP000319383"/>
    </source>
</evidence>
<name>A0A517ZJK6_9PLAN</name>
<sequence>MQIRQMVAPDLKRGFIKALCALSDVNLTFEQAVPVFQRRLNSGLHTYVAEKDGEIVGTASVFIEPKFIHSGGLVGHIEDVAVDPERHGEGIGNALVQHLIQHCQDLGCYKILLQCTPELLPYYEREGFRQWVCNMRMDLQPTSARAAAS</sequence>
<dbReference type="InterPro" id="IPR000182">
    <property type="entry name" value="GNAT_dom"/>
</dbReference>
<dbReference type="GO" id="GO:0004343">
    <property type="term" value="F:glucosamine 6-phosphate N-acetyltransferase activity"/>
    <property type="evidence" value="ECO:0007669"/>
    <property type="project" value="TreeGrafter"/>
</dbReference>
<dbReference type="KEGG" id="sdyn:Mal52_10740"/>
<dbReference type="InterPro" id="IPR039143">
    <property type="entry name" value="GNPNAT1-like"/>
</dbReference>
<proteinExistence type="predicted"/>
<dbReference type="Pfam" id="PF00583">
    <property type="entry name" value="Acetyltransf_1"/>
    <property type="match status" value="1"/>
</dbReference>
<gene>
    <name evidence="2" type="ORF">Mal52_10740</name>
</gene>
<organism evidence="2 3">
    <name type="scientific">Symmachiella dynata</name>
    <dbReference type="NCBI Taxonomy" id="2527995"/>
    <lineage>
        <taxon>Bacteria</taxon>
        <taxon>Pseudomonadati</taxon>
        <taxon>Planctomycetota</taxon>
        <taxon>Planctomycetia</taxon>
        <taxon>Planctomycetales</taxon>
        <taxon>Planctomycetaceae</taxon>
        <taxon>Symmachiella</taxon>
    </lineage>
</organism>
<keyword evidence="3" id="KW-1185">Reference proteome</keyword>
<dbReference type="RefSeq" id="WP_145374635.1">
    <property type="nucleotide sequence ID" value="NZ_CP036276.1"/>
</dbReference>
<evidence type="ECO:0000313" key="2">
    <source>
        <dbReference type="EMBL" id="QDU42607.1"/>
    </source>
</evidence>
<dbReference type="Gene3D" id="3.40.630.30">
    <property type="match status" value="1"/>
</dbReference>
<reference evidence="2 3" key="1">
    <citation type="submission" date="2019-02" db="EMBL/GenBank/DDBJ databases">
        <title>Deep-cultivation of Planctomycetes and their phenomic and genomic characterization uncovers novel biology.</title>
        <authorList>
            <person name="Wiegand S."/>
            <person name="Jogler M."/>
            <person name="Boedeker C."/>
            <person name="Pinto D."/>
            <person name="Vollmers J."/>
            <person name="Rivas-Marin E."/>
            <person name="Kohn T."/>
            <person name="Peeters S.H."/>
            <person name="Heuer A."/>
            <person name="Rast P."/>
            <person name="Oberbeckmann S."/>
            <person name="Bunk B."/>
            <person name="Jeske O."/>
            <person name="Meyerdierks A."/>
            <person name="Storesund J.E."/>
            <person name="Kallscheuer N."/>
            <person name="Luecker S."/>
            <person name="Lage O.M."/>
            <person name="Pohl T."/>
            <person name="Merkel B.J."/>
            <person name="Hornburger P."/>
            <person name="Mueller R.-W."/>
            <person name="Bruemmer F."/>
            <person name="Labrenz M."/>
            <person name="Spormann A.M."/>
            <person name="Op den Camp H."/>
            <person name="Overmann J."/>
            <person name="Amann R."/>
            <person name="Jetten M.S.M."/>
            <person name="Mascher T."/>
            <person name="Medema M.H."/>
            <person name="Devos D.P."/>
            <person name="Kaster A.-K."/>
            <person name="Ovreas L."/>
            <person name="Rohde M."/>
            <person name="Galperin M.Y."/>
            <person name="Jogler C."/>
        </authorList>
    </citation>
    <scope>NUCLEOTIDE SEQUENCE [LARGE SCALE GENOMIC DNA]</scope>
    <source>
        <strain evidence="2 3">Mal52</strain>
    </source>
</reference>
<dbReference type="Proteomes" id="UP000319383">
    <property type="component" value="Chromosome"/>
</dbReference>
<dbReference type="EMBL" id="CP036276">
    <property type="protein sequence ID" value="QDU42607.1"/>
    <property type="molecule type" value="Genomic_DNA"/>
</dbReference>
<dbReference type="PANTHER" id="PTHR13355">
    <property type="entry name" value="GLUCOSAMINE 6-PHOSPHATE N-ACETYLTRANSFERASE"/>
    <property type="match status" value="1"/>
</dbReference>
<dbReference type="AlphaFoldDB" id="A0A517ZJK6"/>
<feature type="domain" description="N-acetyltransferase" evidence="1">
    <location>
        <begin position="6"/>
        <end position="149"/>
    </location>
</feature>
<dbReference type="InterPro" id="IPR016181">
    <property type="entry name" value="Acyl_CoA_acyltransferase"/>
</dbReference>
<dbReference type="PANTHER" id="PTHR13355:SF11">
    <property type="entry name" value="GLUCOSAMINE 6-PHOSPHATE N-ACETYLTRANSFERASE"/>
    <property type="match status" value="1"/>
</dbReference>
<dbReference type="SUPFAM" id="SSF55729">
    <property type="entry name" value="Acyl-CoA N-acyltransferases (Nat)"/>
    <property type="match status" value="1"/>
</dbReference>
<evidence type="ECO:0000259" key="1">
    <source>
        <dbReference type="PROSITE" id="PS51186"/>
    </source>
</evidence>
<dbReference type="CDD" id="cd04301">
    <property type="entry name" value="NAT_SF"/>
    <property type="match status" value="1"/>
</dbReference>